<evidence type="ECO:0000313" key="3">
    <source>
        <dbReference type="Proteomes" id="UP000886998"/>
    </source>
</evidence>
<feature type="compositionally biased region" description="Basic and acidic residues" evidence="1">
    <location>
        <begin position="56"/>
        <end position="66"/>
    </location>
</feature>
<dbReference type="EMBL" id="BMAV01007361">
    <property type="protein sequence ID" value="GFY50218.1"/>
    <property type="molecule type" value="Genomic_DNA"/>
</dbReference>
<reference evidence="2" key="1">
    <citation type="submission" date="2020-08" db="EMBL/GenBank/DDBJ databases">
        <title>Multicomponent nature underlies the extraordinary mechanical properties of spider dragline silk.</title>
        <authorList>
            <person name="Kono N."/>
            <person name="Nakamura H."/>
            <person name="Mori M."/>
            <person name="Yoshida Y."/>
            <person name="Ohtoshi R."/>
            <person name="Malay A.D."/>
            <person name="Moran D.A.P."/>
            <person name="Tomita M."/>
            <person name="Numata K."/>
            <person name="Arakawa K."/>
        </authorList>
    </citation>
    <scope>NUCLEOTIDE SEQUENCE</scope>
</reference>
<name>A0A8X6XB89_9ARAC</name>
<proteinExistence type="predicted"/>
<evidence type="ECO:0000256" key="1">
    <source>
        <dbReference type="SAM" id="MobiDB-lite"/>
    </source>
</evidence>
<dbReference type="AlphaFoldDB" id="A0A8X6XB89"/>
<comment type="caution">
    <text evidence="2">The sequence shown here is derived from an EMBL/GenBank/DDBJ whole genome shotgun (WGS) entry which is preliminary data.</text>
</comment>
<gene>
    <name evidence="2" type="ORF">TNIN_8581</name>
</gene>
<protein>
    <submittedName>
        <fullName evidence="2">Uncharacterized protein</fullName>
    </submittedName>
</protein>
<feature type="region of interest" description="Disordered" evidence="1">
    <location>
        <begin position="43"/>
        <end position="73"/>
    </location>
</feature>
<feature type="compositionally biased region" description="Basic residues" evidence="1">
    <location>
        <begin position="43"/>
        <end position="55"/>
    </location>
</feature>
<keyword evidence="3" id="KW-1185">Reference proteome</keyword>
<sequence length="108" mass="12065">MNNSKFNLTNSYACLMYSTGNSIIVLDPLNYLGNISGMLWNKKGPRRGKRKRGNKRMIEGKSKEKVLGSGREAIAKSSNQIPPLMHFAITTKKTTPTKQTANHIEILD</sequence>
<organism evidence="2 3">
    <name type="scientific">Trichonephila inaurata madagascariensis</name>
    <dbReference type="NCBI Taxonomy" id="2747483"/>
    <lineage>
        <taxon>Eukaryota</taxon>
        <taxon>Metazoa</taxon>
        <taxon>Ecdysozoa</taxon>
        <taxon>Arthropoda</taxon>
        <taxon>Chelicerata</taxon>
        <taxon>Arachnida</taxon>
        <taxon>Araneae</taxon>
        <taxon>Araneomorphae</taxon>
        <taxon>Entelegynae</taxon>
        <taxon>Araneoidea</taxon>
        <taxon>Nephilidae</taxon>
        <taxon>Trichonephila</taxon>
        <taxon>Trichonephila inaurata</taxon>
    </lineage>
</organism>
<dbReference type="Proteomes" id="UP000886998">
    <property type="component" value="Unassembled WGS sequence"/>
</dbReference>
<evidence type="ECO:0000313" key="2">
    <source>
        <dbReference type="EMBL" id="GFY50218.1"/>
    </source>
</evidence>
<accession>A0A8X6XB89</accession>
<dbReference type="OrthoDB" id="10339085at2759"/>